<feature type="transmembrane region" description="Helical" evidence="1">
    <location>
        <begin position="117"/>
        <end position="138"/>
    </location>
</feature>
<accession>A0A239GYX9</accession>
<sequence length="312" mass="33140">MRVPVAGPVLPRVSGICAVGAFCLSLYAVNVDPVHELVGSATAVAFHNDPNSTWQVAIEVRGSRWGQVDGHLYSPDFRQVAYSPAVIAALIVTILPFAVLLGSGIVCLFWARSPSGIAFFAGSVALWGGIACTVPGRWTGLSVFDAPEVLWLGSASLLTAATATVLPWVWLWRTNPPRRPETEPLRRLAPAVVVALVLLAWLLLRPSTGLGWMTGSLSFGCVVAVPLLVVFAPTYPLARPMVAGWLLLPGTALVADTTSLLLMLFARPGTTAPYPDGTWSFWPPLLGIGAGLSTMTVLLVILRRLREAGADD</sequence>
<evidence type="ECO:0000256" key="1">
    <source>
        <dbReference type="SAM" id="Phobius"/>
    </source>
</evidence>
<dbReference type="RefSeq" id="WP_089316764.1">
    <property type="nucleotide sequence ID" value="NZ_FZNP01000027.1"/>
</dbReference>
<reference evidence="3" key="1">
    <citation type="submission" date="2017-06" db="EMBL/GenBank/DDBJ databases">
        <authorList>
            <person name="Varghese N."/>
            <person name="Submissions S."/>
        </authorList>
    </citation>
    <scope>NUCLEOTIDE SEQUENCE [LARGE SCALE GENOMIC DNA]</scope>
    <source>
        <strain evidence="3">DSM 44485</strain>
    </source>
</reference>
<feature type="transmembrane region" description="Helical" evidence="1">
    <location>
        <begin position="85"/>
        <end position="110"/>
    </location>
</feature>
<dbReference type="EMBL" id="FZNP01000027">
    <property type="protein sequence ID" value="SNS73763.1"/>
    <property type="molecule type" value="Genomic_DNA"/>
</dbReference>
<keyword evidence="1" id="KW-1133">Transmembrane helix</keyword>
<proteinExistence type="predicted"/>
<dbReference type="Proteomes" id="UP000198420">
    <property type="component" value="Unassembled WGS sequence"/>
</dbReference>
<dbReference type="AlphaFoldDB" id="A0A239GYX9"/>
<keyword evidence="1" id="KW-0472">Membrane</keyword>
<evidence type="ECO:0000313" key="2">
    <source>
        <dbReference type="EMBL" id="SNS73763.1"/>
    </source>
</evidence>
<feature type="transmembrane region" description="Helical" evidence="1">
    <location>
        <begin position="9"/>
        <end position="29"/>
    </location>
</feature>
<feature type="transmembrane region" description="Helical" evidence="1">
    <location>
        <begin position="244"/>
        <end position="266"/>
    </location>
</feature>
<dbReference type="OrthoDB" id="3523390at2"/>
<feature type="transmembrane region" description="Helical" evidence="1">
    <location>
        <begin position="281"/>
        <end position="302"/>
    </location>
</feature>
<organism evidence="2 3">
    <name type="scientific">Actinomadura mexicana</name>
    <dbReference type="NCBI Taxonomy" id="134959"/>
    <lineage>
        <taxon>Bacteria</taxon>
        <taxon>Bacillati</taxon>
        <taxon>Actinomycetota</taxon>
        <taxon>Actinomycetes</taxon>
        <taxon>Streptosporangiales</taxon>
        <taxon>Thermomonosporaceae</taxon>
        <taxon>Actinomadura</taxon>
    </lineage>
</organism>
<keyword evidence="1" id="KW-0812">Transmembrane</keyword>
<gene>
    <name evidence="2" type="ORF">SAMN06265355_1275</name>
</gene>
<feature type="transmembrane region" description="Helical" evidence="1">
    <location>
        <begin position="210"/>
        <end position="232"/>
    </location>
</feature>
<evidence type="ECO:0000313" key="3">
    <source>
        <dbReference type="Proteomes" id="UP000198420"/>
    </source>
</evidence>
<feature type="transmembrane region" description="Helical" evidence="1">
    <location>
        <begin position="150"/>
        <end position="172"/>
    </location>
</feature>
<keyword evidence="3" id="KW-1185">Reference proteome</keyword>
<feature type="transmembrane region" description="Helical" evidence="1">
    <location>
        <begin position="184"/>
        <end position="204"/>
    </location>
</feature>
<name>A0A239GYX9_9ACTN</name>
<protein>
    <submittedName>
        <fullName evidence="2">Uncharacterized protein</fullName>
    </submittedName>
</protein>